<dbReference type="PROSITE" id="PS00041">
    <property type="entry name" value="HTH_ARAC_FAMILY_1"/>
    <property type="match status" value="1"/>
</dbReference>
<evidence type="ECO:0000256" key="2">
    <source>
        <dbReference type="ARBA" id="ARBA00023125"/>
    </source>
</evidence>
<dbReference type="InterPro" id="IPR018062">
    <property type="entry name" value="HTH_AraC-typ_CS"/>
</dbReference>
<dbReference type="Pfam" id="PF02311">
    <property type="entry name" value="AraC_binding"/>
    <property type="match status" value="1"/>
</dbReference>
<dbReference type="GO" id="GO:0003700">
    <property type="term" value="F:DNA-binding transcription factor activity"/>
    <property type="evidence" value="ECO:0007669"/>
    <property type="project" value="InterPro"/>
</dbReference>
<evidence type="ECO:0000256" key="1">
    <source>
        <dbReference type="ARBA" id="ARBA00023015"/>
    </source>
</evidence>
<dbReference type="InterPro" id="IPR003313">
    <property type="entry name" value="AraC-bd"/>
</dbReference>
<proteinExistence type="predicted"/>
<comment type="caution">
    <text evidence="5">The sequence shown here is derived from an EMBL/GenBank/DDBJ whole genome shotgun (WGS) entry which is preliminary data.</text>
</comment>
<dbReference type="RefSeq" id="WP_212979922.1">
    <property type="nucleotide sequence ID" value="NZ_AP025343.1"/>
</dbReference>
<sequence length="289" mass="33195">MNFKQEHTRTWMPSPVLHEQSAEYYWKGTGKLSVKTFRGGSALYQAGNGHYSVGDNRYLLLNQGQEYSIAIESDQPVESFCVFFPHGMPEEVWRSCVRREEELLDDPFNAGGREIEFVAKTYGIGPEFSQILEQMRMDSANGIYDPAGIEEQLHELMCVLFREHRQVRHEMSKLPTVKSSTSEELYRRVYIGYEYLSAYYHRSVTVSEAAKAACLSTNHFLRGFKQLFGFTPHQLLKEKRLQEAKKLLCQTDWPVTDICLAVGFQSHGSFSSLFARRFGVSPSVCRGKR</sequence>
<name>A0A920CQ55_9BACL</name>
<keyword evidence="6" id="KW-1185">Reference proteome</keyword>
<organism evidence="5 6">
    <name type="scientific">Paenibacillus azoreducens</name>
    <dbReference type="NCBI Taxonomy" id="116718"/>
    <lineage>
        <taxon>Bacteria</taxon>
        <taxon>Bacillati</taxon>
        <taxon>Bacillota</taxon>
        <taxon>Bacilli</taxon>
        <taxon>Bacillales</taxon>
        <taxon>Paenibacillaceae</taxon>
        <taxon>Paenibacillus</taxon>
    </lineage>
</organism>
<keyword evidence="1" id="KW-0805">Transcription regulation</keyword>
<evidence type="ECO:0000256" key="3">
    <source>
        <dbReference type="ARBA" id="ARBA00023163"/>
    </source>
</evidence>
<feature type="domain" description="HTH araC/xylS-type" evidence="4">
    <location>
        <begin position="190"/>
        <end position="288"/>
    </location>
</feature>
<dbReference type="SMART" id="SM00342">
    <property type="entry name" value="HTH_ARAC"/>
    <property type="match status" value="1"/>
</dbReference>
<dbReference type="Pfam" id="PF12833">
    <property type="entry name" value="HTH_18"/>
    <property type="match status" value="1"/>
</dbReference>
<keyword evidence="3" id="KW-0804">Transcription</keyword>
<dbReference type="Gene3D" id="1.10.10.60">
    <property type="entry name" value="Homeodomain-like"/>
    <property type="match status" value="2"/>
</dbReference>
<protein>
    <recommendedName>
        <fullName evidence="4">HTH araC/xylS-type domain-containing protein</fullName>
    </recommendedName>
</protein>
<gene>
    <name evidence="5" type="ORF">J34TS1_41860</name>
</gene>
<dbReference type="EMBL" id="BORT01000022">
    <property type="protein sequence ID" value="GIO49421.1"/>
    <property type="molecule type" value="Genomic_DNA"/>
</dbReference>
<dbReference type="InterPro" id="IPR018060">
    <property type="entry name" value="HTH_AraC"/>
</dbReference>
<dbReference type="Proteomes" id="UP000682811">
    <property type="component" value="Unassembled WGS sequence"/>
</dbReference>
<dbReference type="AlphaFoldDB" id="A0A920CQ55"/>
<dbReference type="GO" id="GO:0043565">
    <property type="term" value="F:sequence-specific DNA binding"/>
    <property type="evidence" value="ECO:0007669"/>
    <property type="project" value="InterPro"/>
</dbReference>
<dbReference type="PANTHER" id="PTHR43280:SF2">
    <property type="entry name" value="HTH-TYPE TRANSCRIPTIONAL REGULATOR EXSA"/>
    <property type="match status" value="1"/>
</dbReference>
<evidence type="ECO:0000313" key="5">
    <source>
        <dbReference type="EMBL" id="GIO49421.1"/>
    </source>
</evidence>
<dbReference type="PROSITE" id="PS01124">
    <property type="entry name" value="HTH_ARAC_FAMILY_2"/>
    <property type="match status" value="1"/>
</dbReference>
<evidence type="ECO:0000259" key="4">
    <source>
        <dbReference type="PROSITE" id="PS01124"/>
    </source>
</evidence>
<dbReference type="PANTHER" id="PTHR43280">
    <property type="entry name" value="ARAC-FAMILY TRANSCRIPTIONAL REGULATOR"/>
    <property type="match status" value="1"/>
</dbReference>
<evidence type="ECO:0000313" key="6">
    <source>
        <dbReference type="Proteomes" id="UP000682811"/>
    </source>
</evidence>
<keyword evidence="2" id="KW-0238">DNA-binding</keyword>
<dbReference type="InterPro" id="IPR009057">
    <property type="entry name" value="Homeodomain-like_sf"/>
</dbReference>
<dbReference type="SUPFAM" id="SSF46689">
    <property type="entry name" value="Homeodomain-like"/>
    <property type="match status" value="2"/>
</dbReference>
<reference evidence="5 6" key="1">
    <citation type="submission" date="2021-03" db="EMBL/GenBank/DDBJ databases">
        <title>Antimicrobial resistance genes in bacteria isolated from Japanese honey, and their potential for conferring macrolide and lincosamide resistance in the American foulbrood pathogen Paenibacillus larvae.</title>
        <authorList>
            <person name="Okamoto M."/>
            <person name="Kumagai M."/>
            <person name="Kanamori H."/>
            <person name="Takamatsu D."/>
        </authorList>
    </citation>
    <scope>NUCLEOTIDE SEQUENCE [LARGE SCALE GENOMIC DNA]</scope>
    <source>
        <strain evidence="5 6">J34TS1</strain>
    </source>
</reference>
<accession>A0A920CQ55</accession>